<dbReference type="RefSeq" id="WP_066599843.1">
    <property type="nucleotide sequence ID" value="NZ_KQ130434.1"/>
</dbReference>
<dbReference type="Pfam" id="PF01841">
    <property type="entry name" value="Transglut_core"/>
    <property type="match status" value="1"/>
</dbReference>
<dbReference type="EMBL" id="JACT01000001">
    <property type="protein sequence ID" value="KMS57022.1"/>
    <property type="molecule type" value="Genomic_DNA"/>
</dbReference>
<gene>
    <name evidence="2" type="ORF">V473_01840</name>
</gene>
<accession>A0A0J7XZV2</accession>
<feature type="domain" description="Transglutaminase-like" evidence="1">
    <location>
        <begin position="175"/>
        <end position="243"/>
    </location>
</feature>
<keyword evidence="3" id="KW-1185">Reference proteome</keyword>
<dbReference type="InterPro" id="IPR002931">
    <property type="entry name" value="Transglutaminase-like"/>
</dbReference>
<dbReference type="PANTHER" id="PTHR33490:SF1">
    <property type="entry name" value="SLL1233 PROTEIN"/>
    <property type="match status" value="1"/>
</dbReference>
<dbReference type="Pfam" id="PF08379">
    <property type="entry name" value="Bact_transglu_N"/>
    <property type="match status" value="1"/>
</dbReference>
<dbReference type="SUPFAM" id="SSF54001">
    <property type="entry name" value="Cysteine proteinases"/>
    <property type="match status" value="1"/>
</dbReference>
<reference evidence="2 3" key="1">
    <citation type="journal article" date="2015" name="G3 (Bethesda)">
        <title>Insights into Ongoing Evolution of the Hexachlorocyclohexane Catabolic Pathway from Comparative Genomics of Ten Sphingomonadaceae Strains.</title>
        <authorList>
            <person name="Pearce S.L."/>
            <person name="Oakeshott J.G."/>
            <person name="Pandey G."/>
        </authorList>
    </citation>
    <scope>NUCLEOTIDE SEQUENCE [LARGE SCALE GENOMIC DNA]</scope>
    <source>
        <strain evidence="2 3">LL01</strain>
    </source>
</reference>
<dbReference type="SMART" id="SM00460">
    <property type="entry name" value="TGc"/>
    <property type="match status" value="1"/>
</dbReference>
<evidence type="ECO:0000259" key="1">
    <source>
        <dbReference type="SMART" id="SM00460"/>
    </source>
</evidence>
<proteinExistence type="predicted"/>
<dbReference type="STRING" id="1420583.V473_01840"/>
<dbReference type="PATRIC" id="fig|1420583.3.peg.365"/>
<comment type="caution">
    <text evidence="2">The sequence shown here is derived from an EMBL/GenBank/DDBJ whole genome shotgun (WGS) entry which is preliminary data.</text>
</comment>
<dbReference type="AlphaFoldDB" id="A0A0J7XZV2"/>
<evidence type="ECO:0000313" key="2">
    <source>
        <dbReference type="EMBL" id="KMS57022.1"/>
    </source>
</evidence>
<sequence length="312" mass="34954">MPLLTIHHVTSYRYQQPVSLGEHRIMMRPREAFDQRLLSARLDIDPEPSELRWLHDVFGNSVAIASFQRRASHLIVTSEATLEHAPLAQRQVDVEPYAGLFPFTYSSEDMPDLLRSIERQYHDPERIVDNWARAFVSNHGDTGTVDLLTRMATGIQRDFTYVPRHEKGTQSPIETLRKRQGTCRDFAVLMIEAVRALGFAARFVSGYVYNPSRSEDVVGGGNTHAWVRIFLPGSGWVEFDPTNGIIGNRGLIRVAIARDPYQALPMSGTWFGLPASFLGMDVTVDVRRADPLKFPPSDHGAINSRAIGAAGK</sequence>
<name>A0A0J7XZV2_9SPHN</name>
<dbReference type="Proteomes" id="UP000052232">
    <property type="component" value="Unassembled WGS sequence"/>
</dbReference>
<organism evidence="2 3">
    <name type="scientific">Sphingobium cupriresistens LL01</name>
    <dbReference type="NCBI Taxonomy" id="1420583"/>
    <lineage>
        <taxon>Bacteria</taxon>
        <taxon>Pseudomonadati</taxon>
        <taxon>Pseudomonadota</taxon>
        <taxon>Alphaproteobacteria</taxon>
        <taxon>Sphingomonadales</taxon>
        <taxon>Sphingomonadaceae</taxon>
        <taxon>Sphingobium</taxon>
    </lineage>
</organism>
<dbReference type="PANTHER" id="PTHR33490">
    <property type="entry name" value="BLR5614 PROTEIN-RELATED"/>
    <property type="match status" value="1"/>
</dbReference>
<dbReference type="InterPro" id="IPR013589">
    <property type="entry name" value="Bac_transglu_N"/>
</dbReference>
<dbReference type="Gene3D" id="3.10.620.30">
    <property type="match status" value="1"/>
</dbReference>
<protein>
    <submittedName>
        <fullName evidence="2">Transglutaminase</fullName>
    </submittedName>
</protein>
<evidence type="ECO:0000313" key="3">
    <source>
        <dbReference type="Proteomes" id="UP000052232"/>
    </source>
</evidence>
<dbReference type="InterPro" id="IPR038765">
    <property type="entry name" value="Papain-like_cys_pep_sf"/>
</dbReference>